<gene>
    <name evidence="2" type="ORF">VC03_05350</name>
</gene>
<dbReference type="KEGG" id="sns:VC03_05350"/>
<dbReference type="STRING" id="187101.VC03_05350"/>
<evidence type="ECO:0000313" key="2">
    <source>
        <dbReference type="EMBL" id="AKC95903.1"/>
    </source>
</evidence>
<feature type="signal peptide" evidence="1">
    <location>
        <begin position="1"/>
        <end position="18"/>
    </location>
</feature>
<dbReference type="SUPFAM" id="SSF81901">
    <property type="entry name" value="HCP-like"/>
    <property type="match status" value="1"/>
</dbReference>
<dbReference type="Gene3D" id="1.25.40.10">
    <property type="entry name" value="Tetratricopeptide repeat domain"/>
    <property type="match status" value="1"/>
</dbReference>
<dbReference type="AlphaFoldDB" id="A0A0E3UV17"/>
<feature type="chain" id="PRO_5002413621" description="Tetratricopeptide repeat protein" evidence="1">
    <location>
        <begin position="19"/>
        <end position="372"/>
    </location>
</feature>
<dbReference type="RefSeq" id="WP_046329007.1">
    <property type="nucleotide sequence ID" value="NZ_CP011280.1"/>
</dbReference>
<evidence type="ECO:0008006" key="4">
    <source>
        <dbReference type="Google" id="ProtNLM"/>
    </source>
</evidence>
<dbReference type="Proteomes" id="UP000033103">
    <property type="component" value="Chromosome"/>
</dbReference>
<dbReference type="EMBL" id="CP011280">
    <property type="protein sequence ID" value="AKC95903.1"/>
    <property type="molecule type" value="Genomic_DNA"/>
</dbReference>
<dbReference type="InterPro" id="IPR011990">
    <property type="entry name" value="TPR-like_helical_dom_sf"/>
</dbReference>
<accession>A0A0E3UV17</accession>
<keyword evidence="3" id="KW-1185">Reference proteome</keyword>
<evidence type="ECO:0000256" key="1">
    <source>
        <dbReference type="SAM" id="SignalP"/>
    </source>
</evidence>
<dbReference type="HOGENOM" id="CLU_743733_0_0_0"/>
<dbReference type="PATRIC" id="fig|1069640.6.peg.1061"/>
<proteinExistence type="predicted"/>
<protein>
    <recommendedName>
        <fullName evidence="4">Tetratricopeptide repeat protein</fullName>
    </recommendedName>
</protein>
<dbReference type="OrthoDB" id="9780183at2"/>
<keyword evidence="1" id="KW-0732">Signal</keyword>
<organism evidence="2 3">
    <name type="scientific">Sneathia vaginalis</name>
    <dbReference type="NCBI Taxonomy" id="187101"/>
    <lineage>
        <taxon>Bacteria</taxon>
        <taxon>Fusobacteriati</taxon>
        <taxon>Fusobacteriota</taxon>
        <taxon>Fusobacteriia</taxon>
        <taxon>Fusobacteriales</taxon>
        <taxon>Leptotrichiaceae</taxon>
        <taxon>Sneathia</taxon>
    </lineage>
</organism>
<sequence>MKKIIAISALLTSLLAIAGPKEDINKAEDLFKKGKNEEAIKILKESKNVKGEEAEYERINYFLAQNAKTNEEAIEYLKKAAENPKSNSQVAVQANIYLANSAKTTKEKIKYLEILNERLNKNDLDTLSVLAALYKVENETSKFNDIVKLIENTKRQDTIDNFNLLLGRALLGENKESDGISYLNKAANSKFVNIKSGVYLAYADYYLAKKDVKNATRYLNGASVDKDNYYLISNRFLNYIGDVKTAYSYAEKAYNNSPAVNEYLNYVFVLSTITKDSKGEAKYANLLKKKGAKNITLAVLLYNNGINESAEKYAKLALKDKSKDADLLLSLIYGNTGKIDLAITHAKKAVANKLTGADNILKQLEAIKKQAK</sequence>
<reference evidence="2 3" key="1">
    <citation type="journal article" date="2012" name="BMC Genomics">
        <title>Genomic sequence analysis and characterization of Sneathia amnii sp. nov.</title>
        <authorList>
            <consortium name="Vaginal Microbiome Consortium (additional members)"/>
            <person name="Harwich M.D.Jr."/>
            <person name="Serrano M.G."/>
            <person name="Fettweis J.M."/>
            <person name="Alves J.M."/>
            <person name="Reimers M.A."/>
            <person name="Buck G.A."/>
            <person name="Jefferson K.K."/>
        </authorList>
    </citation>
    <scope>NUCLEOTIDE SEQUENCE [LARGE SCALE GENOMIC DNA]</scope>
    <source>
        <strain evidence="2 3">SN35</strain>
    </source>
</reference>
<name>A0A0E3UV17_9FUSO</name>
<evidence type="ECO:0000313" key="3">
    <source>
        <dbReference type="Proteomes" id="UP000033103"/>
    </source>
</evidence>